<dbReference type="Gene3D" id="1.10.1200.10">
    <property type="entry name" value="ACP-like"/>
    <property type="match status" value="2"/>
</dbReference>
<dbReference type="GO" id="GO:0031177">
    <property type="term" value="F:phosphopantetheine binding"/>
    <property type="evidence" value="ECO:0007669"/>
    <property type="project" value="InterPro"/>
</dbReference>
<accession>A0A2B7X119</accession>
<sequence>MSEHTEGMEGRCIFPKLDASGSEGRQFELVYMDQDCLECIIKQAAEENTTPLFDLVQFGWSILLHKYTDSDTITFGIRADPNGNVIDQVVAVVDASSPISNSVRLEKLRKWPTVECGHHENFNTCVLLEDIDTPGWISNHGDCLPRIGDISVIVNSSALAPQVSMAYSASILSHPMARNVIGTLGAILSCLSRRPSRALSESLLLGDYHKQQICAWNTRAHAYPLDCCIHALFHLQCMLHPDSQAVCAWDGDMTYQELDIMSWRVQALLTTLNVGSGSIVPLLFEKSKWAIVAMLGVLKTGAAFVALDSAYPEKRLRDICEDVEADVIICADWLAQRSLNCTAIAVGDCTRSWGLDPSPNRPRVQSHDPAYVVYTSGSTGTPKGIVVEHASFCSNAIASSKAQNLDSSSRVLQFASYAFDISIHECLTTLILGGCVCIPSEFQRLNDLKNAVRDLHINWAELTPTVARLLTPEDVSGVKTLVLGGESMTSLDIALWNEKVRLICAYGPAECTVVANVQPHVTEAGNIGFSFGGSCWIVDKDNHNCLAAIGTIGELVIGGPIVSQGYLKRPEQTAAAFISSPEWASEFGMTSDHRFYKTGDLARYSSDGSIVYIGRKDTQVKVQGQRVELGEIEYISQQCLKEAMVVAEIITHETRRSSLILFVAKQPILAPELIAGVTIRAPDREFREDVARLKVHLQKALPKYMVPAAYIPLAAMPVSRTGKVNRRALQNAVRNLPEDQLRDYRMATSGHRGLSLAETPVEELIQQLLATVLGLPITAIGMDDNFLGLGGDSVSAVRFVETASQHGLKITVESLFADSSISNLARNISKDQTKHDKQPPPPFSLLNSMGKDAMISSAASKCCICPESIQDIYPCTPLQESFIAYTARSPGSLQCRFHFQIPRHVDVARFKRAWAEVCDGNPILRTRIILADSLQAFQVVSSGAGAQCQSIENELELPEQLMSLGTPLVSSSLAGERNEKVPLTFILTIHHALFDGWSYQRILDATEKAYDGEHLPSQPFTVFIEYVNSLDLGLARHFWNKEFQGLRTIGFPCPLVSSGYSPKSTRTITRHVRISEWPRGSYTSSTVIRLAFATLLSWYMETKDVVFGVTVAGRGAPVPGIYQMTGPTIATFPLRTILNPVLSIEETLREMQEHATKLIRFEQTGLRRIRSYGEEASAACDFQTLLIIQPRKTTMSSVLFTESPDNSAEQLKFSTHPLTMVCELSGEQSLSVTAVFDGCILRHDETQIMLERFEHVLHSITDDPAQRIGNVIPDTGQRVNESGLLRDAEYLAQTYLGKLYQVVVEILCLKDLCEERLAVFVCGNSGQQDTSVALFAVPDEEFKLKLRGLIDYMNRTLSKSILPILCLPINYVPRTAAAQPDKDLLRFAVSQKTLSSLQPLMVSFPNESQGPISEHEQKVRNIIARVIGVKTDDVGIDDDFFNLGGDSISAIQVVTLCREDGLLLTALDVFDARTVKLIASKAKPSMELTPPSTPGEGKSPIARFALLSLSPAEEDELELKLKANLGVSYDDIEDAYPCSPVHEGLLVTQSLNAFEYQSFTIWEVTSKFPQCAVWPVRLGNAWADVVKRHPALRTVLFSRGTNGQEKIHVVLKKLNSNVQILSCTDTEVMGILRKSSLCNRVIGALPYQFTVCKTESGRVFCKLEGSDAFLDAASLLIILRELSKAYRGQLSSSPAPLYRSAIAYFYDAVDFKNQMDYWNTQMADIQPCMFPRIQSDECQKELRVMSTEVIDKTLLNRFCLGKGVTMSNIFQIAWGMVLRKYTGLDDVCFGTTVSGRDVPIPETHNIIGSFFNVLVCRLRFMIDDSCSDVLARNQAENGNRLRNGCCSLIEVLQQSKHFGKPIFNTCISVEQSLSSEDEENEILFKEVETYEATEYDMIINLCVGKETVEATFTYWASVLENSKLVLIADEFRESISRILSCGESTDTLLLQHAKKAPY</sequence>
<name>A0A2B7X119_9EURO</name>
<dbReference type="OrthoDB" id="416786at2759"/>
<reference evidence="5 6" key="1">
    <citation type="submission" date="2017-10" db="EMBL/GenBank/DDBJ databases">
        <title>Comparative genomics in systemic dimorphic fungi from Ajellomycetaceae.</title>
        <authorList>
            <person name="Munoz J.F."/>
            <person name="Mcewen J.G."/>
            <person name="Clay O.K."/>
            <person name="Cuomo C.A."/>
        </authorList>
    </citation>
    <scope>NUCLEOTIDE SEQUENCE [LARGE SCALE GENOMIC DNA]</scope>
    <source>
        <strain evidence="5 6">UAMH130</strain>
    </source>
</reference>
<dbReference type="SUPFAM" id="SSF47336">
    <property type="entry name" value="ACP-like"/>
    <property type="match status" value="2"/>
</dbReference>
<gene>
    <name evidence="5" type="ORF">GX51_04659</name>
</gene>
<dbReference type="STRING" id="2060905.A0A2B7X119"/>
<dbReference type="PROSITE" id="PS50075">
    <property type="entry name" value="CARRIER"/>
    <property type="match status" value="2"/>
</dbReference>
<dbReference type="InterPro" id="IPR042099">
    <property type="entry name" value="ANL_N_sf"/>
</dbReference>
<dbReference type="SUPFAM" id="SSF56801">
    <property type="entry name" value="Acetyl-CoA synthetase-like"/>
    <property type="match status" value="1"/>
</dbReference>
<keyword evidence="1" id="KW-0596">Phosphopantetheine</keyword>
<dbReference type="Gene3D" id="3.30.559.10">
    <property type="entry name" value="Chloramphenicol acetyltransferase-like domain"/>
    <property type="match status" value="2"/>
</dbReference>
<dbReference type="GO" id="GO:0005737">
    <property type="term" value="C:cytoplasm"/>
    <property type="evidence" value="ECO:0007669"/>
    <property type="project" value="TreeGrafter"/>
</dbReference>
<dbReference type="EMBL" id="PDNC01000059">
    <property type="protein sequence ID" value="PGH02491.1"/>
    <property type="molecule type" value="Genomic_DNA"/>
</dbReference>
<evidence type="ECO:0000256" key="3">
    <source>
        <dbReference type="ARBA" id="ARBA00022598"/>
    </source>
</evidence>
<dbReference type="NCBIfam" id="TIGR01733">
    <property type="entry name" value="AA-adenyl-dom"/>
    <property type="match status" value="1"/>
</dbReference>
<evidence type="ECO:0000256" key="1">
    <source>
        <dbReference type="ARBA" id="ARBA00022450"/>
    </source>
</evidence>
<dbReference type="InterPro" id="IPR020845">
    <property type="entry name" value="AMP-binding_CS"/>
</dbReference>
<keyword evidence="3" id="KW-0436">Ligase</keyword>
<feature type="domain" description="Carrier" evidence="4">
    <location>
        <begin position="759"/>
        <end position="832"/>
    </location>
</feature>
<dbReference type="InterPro" id="IPR036736">
    <property type="entry name" value="ACP-like_sf"/>
</dbReference>
<dbReference type="PROSITE" id="PS00455">
    <property type="entry name" value="AMP_BINDING"/>
    <property type="match status" value="1"/>
</dbReference>
<dbReference type="SMART" id="SM00823">
    <property type="entry name" value="PKS_PP"/>
    <property type="match status" value="2"/>
</dbReference>
<dbReference type="Pfam" id="PF00668">
    <property type="entry name" value="Condensation"/>
    <property type="match status" value="2"/>
</dbReference>
<dbReference type="InterPro" id="IPR010071">
    <property type="entry name" value="AA_adenyl_dom"/>
</dbReference>
<dbReference type="Gene3D" id="3.30.300.30">
    <property type="match status" value="1"/>
</dbReference>
<dbReference type="InterPro" id="IPR009081">
    <property type="entry name" value="PP-bd_ACP"/>
</dbReference>
<dbReference type="GO" id="GO:0016874">
    <property type="term" value="F:ligase activity"/>
    <property type="evidence" value="ECO:0007669"/>
    <property type="project" value="UniProtKB-KW"/>
</dbReference>
<evidence type="ECO:0000313" key="6">
    <source>
        <dbReference type="Proteomes" id="UP000224080"/>
    </source>
</evidence>
<protein>
    <recommendedName>
        <fullName evidence="4">Carrier domain-containing protein</fullName>
    </recommendedName>
</protein>
<evidence type="ECO:0000259" key="4">
    <source>
        <dbReference type="PROSITE" id="PS50075"/>
    </source>
</evidence>
<dbReference type="CDD" id="cd19545">
    <property type="entry name" value="FUM14_C_NRPS-like"/>
    <property type="match status" value="1"/>
</dbReference>
<keyword evidence="2" id="KW-0597">Phosphoprotein</keyword>
<dbReference type="FunFam" id="3.30.300.30:FF:000015">
    <property type="entry name" value="Nonribosomal peptide synthase SidD"/>
    <property type="match status" value="1"/>
</dbReference>
<evidence type="ECO:0000313" key="5">
    <source>
        <dbReference type="EMBL" id="PGH02491.1"/>
    </source>
</evidence>
<dbReference type="InterPro" id="IPR045851">
    <property type="entry name" value="AMP-bd_C_sf"/>
</dbReference>
<dbReference type="GO" id="GO:0043041">
    <property type="term" value="P:amino acid activation for nonribosomal peptide biosynthetic process"/>
    <property type="evidence" value="ECO:0007669"/>
    <property type="project" value="TreeGrafter"/>
</dbReference>
<dbReference type="Pfam" id="PF00550">
    <property type="entry name" value="PP-binding"/>
    <property type="match status" value="2"/>
</dbReference>
<dbReference type="InterPro" id="IPR000873">
    <property type="entry name" value="AMP-dep_synth/lig_dom"/>
</dbReference>
<dbReference type="PANTHER" id="PTHR45527:SF1">
    <property type="entry name" value="FATTY ACID SYNTHASE"/>
    <property type="match status" value="1"/>
</dbReference>
<dbReference type="InterPro" id="IPR023213">
    <property type="entry name" value="CAT-like_dom_sf"/>
</dbReference>
<dbReference type="SUPFAM" id="SSF52777">
    <property type="entry name" value="CoA-dependent acyltransferases"/>
    <property type="match status" value="5"/>
</dbReference>
<dbReference type="GO" id="GO:0044550">
    <property type="term" value="P:secondary metabolite biosynthetic process"/>
    <property type="evidence" value="ECO:0007669"/>
    <property type="project" value="TreeGrafter"/>
</dbReference>
<dbReference type="CDD" id="cd19542">
    <property type="entry name" value="CT_NRPS-like"/>
    <property type="match status" value="1"/>
</dbReference>
<dbReference type="InterPro" id="IPR001242">
    <property type="entry name" value="Condensation_dom"/>
</dbReference>
<dbReference type="SMART" id="SM01294">
    <property type="entry name" value="PKS_PP_betabranch"/>
    <property type="match status" value="1"/>
</dbReference>
<dbReference type="CDD" id="cd05918">
    <property type="entry name" value="A_NRPS_SidN3_like"/>
    <property type="match status" value="1"/>
</dbReference>
<comment type="caution">
    <text evidence="5">The sequence shown here is derived from an EMBL/GenBank/DDBJ whole genome shotgun (WGS) entry which is preliminary data.</text>
</comment>
<evidence type="ECO:0000256" key="2">
    <source>
        <dbReference type="ARBA" id="ARBA00022553"/>
    </source>
</evidence>
<proteinExistence type="predicted"/>
<dbReference type="Proteomes" id="UP000224080">
    <property type="component" value="Unassembled WGS sequence"/>
</dbReference>
<dbReference type="Gene3D" id="3.40.50.12780">
    <property type="entry name" value="N-terminal domain of ligase-like"/>
    <property type="match status" value="1"/>
</dbReference>
<dbReference type="InterPro" id="IPR020806">
    <property type="entry name" value="PKS_PP-bd"/>
</dbReference>
<dbReference type="FunFam" id="3.40.50.12780:FF:000014">
    <property type="entry name" value="Nonribosomal peptide synthetase 1"/>
    <property type="match status" value="1"/>
</dbReference>
<keyword evidence="6" id="KW-1185">Reference proteome</keyword>
<dbReference type="Pfam" id="PF00501">
    <property type="entry name" value="AMP-binding"/>
    <property type="match status" value="1"/>
</dbReference>
<feature type="domain" description="Carrier" evidence="4">
    <location>
        <begin position="1410"/>
        <end position="1486"/>
    </location>
</feature>
<dbReference type="Gene3D" id="3.30.559.30">
    <property type="entry name" value="Nonribosomal peptide synthetase, condensation domain"/>
    <property type="match status" value="3"/>
</dbReference>
<dbReference type="PANTHER" id="PTHR45527">
    <property type="entry name" value="NONRIBOSOMAL PEPTIDE SYNTHETASE"/>
    <property type="match status" value="1"/>
</dbReference>
<organism evidence="5 6">
    <name type="scientific">Blastomyces parvus</name>
    <dbReference type="NCBI Taxonomy" id="2060905"/>
    <lineage>
        <taxon>Eukaryota</taxon>
        <taxon>Fungi</taxon>
        <taxon>Dikarya</taxon>
        <taxon>Ascomycota</taxon>
        <taxon>Pezizomycotina</taxon>
        <taxon>Eurotiomycetes</taxon>
        <taxon>Eurotiomycetidae</taxon>
        <taxon>Onygenales</taxon>
        <taxon>Ajellomycetaceae</taxon>
        <taxon>Blastomyces</taxon>
    </lineage>
</organism>